<dbReference type="Proteomes" id="UP000325187">
    <property type="component" value="Unassembled WGS sequence"/>
</dbReference>
<dbReference type="InterPro" id="IPR046346">
    <property type="entry name" value="Aminoacid_DH-like_N_sf"/>
</dbReference>
<feature type="domain" description="NAD-glutamate dehydrogenase ACT2" evidence="5">
    <location>
        <begin position="419"/>
        <end position="507"/>
    </location>
</feature>
<reference evidence="7 8" key="1">
    <citation type="submission" date="2019-09" db="EMBL/GenBank/DDBJ databases">
        <title>NBRP : Genome information of microbial organism related human and environment.</title>
        <authorList>
            <person name="Hattori M."/>
            <person name="Oshima K."/>
            <person name="Inaba H."/>
            <person name="Suda W."/>
            <person name="Sakamoto M."/>
            <person name="Iino T."/>
            <person name="Kitahara M."/>
            <person name="Oshida Y."/>
            <person name="Iida T."/>
            <person name="Kudo T."/>
            <person name="Itoh T."/>
            <person name="Ohkuma M."/>
        </authorList>
    </citation>
    <scope>NUCLEOTIDE SEQUENCE [LARGE SCALE GENOMIC DNA]</scope>
    <source>
        <strain evidence="7 8">Mie-1</strain>
    </source>
</reference>
<gene>
    <name evidence="7" type="ORF">JCM17845_22070</name>
</gene>
<dbReference type="PANTHER" id="PTHR43403">
    <property type="entry name" value="NAD-SPECIFIC GLUTAMATE DEHYDROGENASE"/>
    <property type="match status" value="1"/>
</dbReference>
<organism evidence="7 8">
    <name type="scientific">Iodidimonas gelatinilytica</name>
    <dbReference type="NCBI Taxonomy" id="1236966"/>
    <lineage>
        <taxon>Bacteria</taxon>
        <taxon>Pseudomonadati</taxon>
        <taxon>Pseudomonadota</taxon>
        <taxon>Alphaproteobacteria</taxon>
        <taxon>Iodidimonadales</taxon>
        <taxon>Iodidimonadaceae</taxon>
        <taxon>Iodidimonas</taxon>
    </lineage>
</organism>
<dbReference type="Pfam" id="PF21076">
    <property type="entry name" value="GDH_ACT2"/>
    <property type="match status" value="1"/>
</dbReference>
<dbReference type="Pfam" id="PF21074">
    <property type="entry name" value="GDH_C"/>
    <property type="match status" value="1"/>
</dbReference>
<feature type="domain" description="NAD-glutamate dehydrogenase ACT3" evidence="6">
    <location>
        <begin position="565"/>
        <end position="639"/>
    </location>
</feature>
<dbReference type="InterPro" id="IPR024727">
    <property type="entry name" value="NAD_Glu_DH_N_ACT1"/>
</dbReference>
<dbReference type="SUPFAM" id="SSF53223">
    <property type="entry name" value="Aminoacid dehydrogenase-like, N-terminal domain"/>
    <property type="match status" value="1"/>
</dbReference>
<dbReference type="Pfam" id="PF21075">
    <property type="entry name" value="GDH_ACT1"/>
    <property type="match status" value="1"/>
</dbReference>
<dbReference type="Pfam" id="PF21073">
    <property type="entry name" value="GDH_HM1"/>
    <property type="match status" value="1"/>
</dbReference>
<dbReference type="InterPro" id="IPR028971">
    <property type="entry name" value="NAD-GDH_cat"/>
</dbReference>
<dbReference type="InterPro" id="IPR036291">
    <property type="entry name" value="NAD(P)-bd_dom_sf"/>
</dbReference>
<dbReference type="Pfam" id="PF21078">
    <property type="entry name" value="GDH_HM3"/>
    <property type="match status" value="1"/>
</dbReference>
<proteinExistence type="predicted"/>
<protein>
    <submittedName>
        <fullName evidence="7">Glutamate dehydrogenase</fullName>
    </submittedName>
</protein>
<accession>A0A5A7N1M5</accession>
<evidence type="ECO:0000313" key="8">
    <source>
        <dbReference type="Proteomes" id="UP000325187"/>
    </source>
</evidence>
<evidence type="ECO:0000259" key="4">
    <source>
        <dbReference type="Pfam" id="PF21075"/>
    </source>
</evidence>
<evidence type="ECO:0000259" key="6">
    <source>
        <dbReference type="Pfam" id="PF21077"/>
    </source>
</evidence>
<dbReference type="InterPro" id="IPR007780">
    <property type="entry name" value="NAD_Glu_DH_bac"/>
</dbReference>
<evidence type="ECO:0000313" key="7">
    <source>
        <dbReference type="EMBL" id="GER01584.1"/>
    </source>
</evidence>
<dbReference type="InterPro" id="IPR049056">
    <property type="entry name" value="NAD_Glu_DH_HM3"/>
</dbReference>
<dbReference type="InterPro" id="IPR049058">
    <property type="entry name" value="NAD_Glu_DH_HM2"/>
</dbReference>
<dbReference type="Pfam" id="PF21077">
    <property type="entry name" value="GDH_ACT3"/>
    <property type="match status" value="1"/>
</dbReference>
<evidence type="ECO:0000259" key="3">
    <source>
        <dbReference type="Pfam" id="PF21074"/>
    </source>
</evidence>
<dbReference type="PANTHER" id="PTHR43403:SF1">
    <property type="entry name" value="NAD-SPECIFIC GLUTAMATE DEHYDROGENASE"/>
    <property type="match status" value="1"/>
</dbReference>
<dbReference type="GO" id="GO:0006538">
    <property type="term" value="P:L-glutamate catabolic process"/>
    <property type="evidence" value="ECO:0007669"/>
    <property type="project" value="InterPro"/>
</dbReference>
<dbReference type="GO" id="GO:0004069">
    <property type="term" value="F:L-aspartate:2-oxoglutarate aminotransferase activity"/>
    <property type="evidence" value="ECO:0007669"/>
    <property type="project" value="InterPro"/>
</dbReference>
<dbReference type="PIRSF" id="PIRSF036761">
    <property type="entry name" value="GDH_Mll4104"/>
    <property type="match status" value="1"/>
</dbReference>
<dbReference type="InterPro" id="IPR049059">
    <property type="entry name" value="NAD_Glu_DH_HM1"/>
</dbReference>
<feature type="domain" description="NAD-specific glutamate dehydrogenase C-terminal" evidence="3">
    <location>
        <begin position="1284"/>
        <end position="1619"/>
    </location>
</feature>
<sequence length="1628" mass="182961">MQSSGANPFEHKDAVISSVLEIAKEQASKDERDDILRFLEVFYAHASPDDVIAQTPQTLYAIALHLWRMGANRKPGTPKIEVINPRSMDDGWATPHTAIAIVNDDMPFLVDSITGGLAVTHHYHLHAVHHPILLIDRDEDGTRRHVLGAVDFERGHEHGKGRESYIYVEIDAESDPKVLASVKALIETILADVRISVQDWRAMVAKIDETVASLTVNPPPISPDAQEETIRFLRWLGTDRFTFLGYREYRFEGGAEDGSFKPINSSGLGILRDPKRYILRGTKGLTAISAEIRHFLTQPDTPLIITKANVKATVHRPIHMDYVGVKIYDENGKVVGERRFTGLFTSQAYAESPYETPLLRRKVENAQRRALFDKRSHAGKALRHILESFPRDELFQISEDQLLRTSLGILHLSERPRPRAFIRRDQFERFVSALIYVPRDVYHSGLRQEIEKILCNAFNGEVSVYYAQLSEDVMARWHFIIRTKPGHVPPADQTKIDEQLARAVKGWPDLLREQLIEQHGEARGIQLYKQYGHIFSLSYQEDFEPRHGILDIAKLDALAANGGIGFDLYRHDSDRPDALRLKMYHGTEIVPLSQCLPMLEHLGLKVISEHAYELERETGGCIHDFYLLRAQNQTLEIKTIKPLVETLLVHVWTRQVEDDSYNSLVIDCGLTGRDVVVLRAYGRFIRQLGLPFGQVYLARCLRDYPEITHALFDLFTARFDPAFKGSKEDRDAAIKAIADRFTEQLDTVNGLDEDRILRTYFNLIQSTVRTNFYQALDCDADSDDSTGLAIKIRSRDVEEAPLPRPWREIFVYSPRVEGVHLRWGPVARGGLRWSDRRQDFRTEVLGLVKAQQVKNAVIVPVGAKGGFVPKALPSGGDREAVLQEGIACYKRFICSLLSVTDNLVDGKVVPPANMVRHDEDDPYLVVAADKGTATFSDTANGLAIGRNFWMGDAFASGGSHGYDHKAMGITARGAWVSVERHFREMGKNIATDPFTVIGVGDMSGDVFGNAMLLSRAIRLQAAFDHRHIFIDPDPDAESSFKERQRLFALKRSSWEDYDTTLISKGGGVWPRTAKSIPLTKEVQAFLGIEKNALTPAQLIHHILKAEADLLWFGGIGTYVKSSEESHSEAGDRANDAIRINGRDLKVKVLGEGANLGMTQRARIEFAQKGGRLNTDFIDNSAGVDCSDKEVNIKILLADAMRRDLLDQDSRDNLLAEMTDAVSDIVLQNNYLQTQAISHAQARAANARESHAGLIRTLEREGTLNRDIEYLPSEEQFSELALSQSGLTRPELSVLMAYAKLSLKAILMNSDLLDDPFLTVELGASFPSVLRDRFSSSLETHRLRRELIATTLVNQVVNRAGLTFIYEVREETGLGVDQIIGAFLVVRDIFNLNDLWPEIDSLDHQMPAAIQTLMYLELSELIKQQTIWFLRNEEWPFDLPGLIDIYDDGVVALLANPEAVLSPLSLEAFKTRVGMYEEQGAPVGLSRKIVALQMLMFSCDVQKIAIALDRKVVDVGRAYSEVGERIGFDWLRQASDTLSTEDHWDRLAARAVLDDLADQQRELTQHILEENRKADGPEAVIKWFDDQELTRARADRLLSDLKSSGPLSVAKLSFAARHLRSILSRAVGI</sequence>
<dbReference type="EMBL" id="BKCM01000011">
    <property type="protein sequence ID" value="GER01584.1"/>
    <property type="molecule type" value="Genomic_DNA"/>
</dbReference>
<dbReference type="SUPFAM" id="SSF51735">
    <property type="entry name" value="NAD(P)-binding Rossmann-fold domains"/>
    <property type="match status" value="1"/>
</dbReference>
<dbReference type="InterPro" id="IPR048381">
    <property type="entry name" value="GDH_C"/>
</dbReference>
<comment type="caution">
    <text evidence="7">The sequence shown here is derived from an EMBL/GenBank/DDBJ whole genome shotgun (WGS) entry which is preliminary data.</text>
</comment>
<dbReference type="Pfam" id="PF21079">
    <property type="entry name" value="GDH_HM2"/>
    <property type="match status" value="1"/>
</dbReference>
<dbReference type="Gene3D" id="3.40.50.720">
    <property type="entry name" value="NAD(P)-binding Rossmann-like Domain"/>
    <property type="match status" value="1"/>
</dbReference>
<evidence type="ECO:0000259" key="5">
    <source>
        <dbReference type="Pfam" id="PF21076"/>
    </source>
</evidence>
<feature type="domain" description="NAD-glutamate dehydrogenase catalytic" evidence="2">
    <location>
        <begin position="742"/>
        <end position="1238"/>
    </location>
</feature>
<dbReference type="GO" id="GO:0004352">
    <property type="term" value="F:glutamate dehydrogenase (NAD+) activity"/>
    <property type="evidence" value="ECO:0007669"/>
    <property type="project" value="InterPro"/>
</dbReference>
<evidence type="ECO:0000256" key="1">
    <source>
        <dbReference type="ARBA" id="ARBA00023002"/>
    </source>
</evidence>
<feature type="domain" description="NAD-glutamate dehydrogenase N-terminal ACT1" evidence="4">
    <location>
        <begin position="38"/>
        <end position="183"/>
    </location>
</feature>
<dbReference type="InterPro" id="IPR049064">
    <property type="entry name" value="NAD_Glu_DH_ACT3"/>
</dbReference>
<dbReference type="InterPro" id="IPR049062">
    <property type="entry name" value="NAD_Glu_DH_ACT2"/>
</dbReference>
<dbReference type="Pfam" id="PF05088">
    <property type="entry name" value="Bac_GDH_CD"/>
    <property type="match status" value="1"/>
</dbReference>
<name>A0A5A7N1M5_9PROT</name>
<evidence type="ECO:0000259" key="2">
    <source>
        <dbReference type="Pfam" id="PF05088"/>
    </source>
</evidence>
<keyword evidence="1" id="KW-0560">Oxidoreductase</keyword>
<keyword evidence="8" id="KW-1185">Reference proteome</keyword>